<proteinExistence type="predicted"/>
<accession>A0A0Q3LAQ8</accession>
<evidence type="ECO:0000313" key="3">
    <source>
        <dbReference type="EnsemblPlants" id="KQJ89581"/>
    </source>
</evidence>
<feature type="region of interest" description="Disordered" evidence="1">
    <location>
        <begin position="63"/>
        <end position="96"/>
    </location>
</feature>
<dbReference type="Gramene" id="KQJ89581">
    <property type="protein sequence ID" value="KQJ89581"/>
    <property type="gene ID" value="BRADI_4g26546v3"/>
</dbReference>
<feature type="region of interest" description="Disordered" evidence="1">
    <location>
        <begin position="157"/>
        <end position="176"/>
    </location>
</feature>
<organism evidence="2">
    <name type="scientific">Brachypodium distachyon</name>
    <name type="common">Purple false brome</name>
    <name type="synonym">Trachynia distachya</name>
    <dbReference type="NCBI Taxonomy" id="15368"/>
    <lineage>
        <taxon>Eukaryota</taxon>
        <taxon>Viridiplantae</taxon>
        <taxon>Streptophyta</taxon>
        <taxon>Embryophyta</taxon>
        <taxon>Tracheophyta</taxon>
        <taxon>Spermatophyta</taxon>
        <taxon>Magnoliopsida</taxon>
        <taxon>Liliopsida</taxon>
        <taxon>Poales</taxon>
        <taxon>Poaceae</taxon>
        <taxon>BOP clade</taxon>
        <taxon>Pooideae</taxon>
        <taxon>Stipodae</taxon>
        <taxon>Brachypodieae</taxon>
        <taxon>Brachypodium</taxon>
    </lineage>
</organism>
<feature type="compositionally biased region" description="Low complexity" evidence="1">
    <location>
        <begin position="263"/>
        <end position="272"/>
    </location>
</feature>
<evidence type="ECO:0000313" key="4">
    <source>
        <dbReference type="Proteomes" id="UP000008810"/>
    </source>
</evidence>
<evidence type="ECO:0000313" key="2">
    <source>
        <dbReference type="EMBL" id="KQJ89581.1"/>
    </source>
</evidence>
<reference evidence="3" key="3">
    <citation type="submission" date="2018-08" db="UniProtKB">
        <authorList>
            <consortium name="EnsemblPlants"/>
        </authorList>
    </citation>
    <scope>IDENTIFICATION</scope>
    <source>
        <strain evidence="3">cv. Bd21</strain>
    </source>
</reference>
<feature type="region of interest" description="Disordered" evidence="1">
    <location>
        <begin position="1"/>
        <end position="22"/>
    </location>
</feature>
<dbReference type="EnsemblPlants" id="KQJ89581">
    <property type="protein sequence ID" value="KQJ89581"/>
    <property type="gene ID" value="BRADI_4g26546v3"/>
</dbReference>
<feature type="compositionally biased region" description="Polar residues" evidence="1">
    <location>
        <begin position="9"/>
        <end position="18"/>
    </location>
</feature>
<reference evidence="2" key="2">
    <citation type="submission" date="2017-06" db="EMBL/GenBank/DDBJ databases">
        <title>WGS assembly of Brachypodium distachyon.</title>
        <authorList>
            <consortium name="The International Brachypodium Initiative"/>
            <person name="Lucas S."/>
            <person name="Harmon-Smith M."/>
            <person name="Lail K."/>
            <person name="Tice H."/>
            <person name="Grimwood J."/>
            <person name="Bruce D."/>
            <person name="Barry K."/>
            <person name="Shu S."/>
            <person name="Lindquist E."/>
            <person name="Wang M."/>
            <person name="Pitluck S."/>
            <person name="Vogel J.P."/>
            <person name="Garvin D.F."/>
            <person name="Mockler T.C."/>
            <person name="Schmutz J."/>
            <person name="Rokhsar D."/>
            <person name="Bevan M.W."/>
        </authorList>
    </citation>
    <scope>NUCLEOTIDE SEQUENCE</scope>
    <source>
        <strain evidence="2">Bd21</strain>
    </source>
</reference>
<sequence>MTAVEGSGKRQQGQTRLTASHRKMQPLWNECEHGMLLTAAGSPSPVSSKLLRHTAQQSSLLFVSGSGSTTRRSTLSACSPADPPHGGAWLEPGQRQHSEAAARWSGEAAGAASGACSGWGRTGCSGGPHALAGCSSGERFGLRAACAVNSGEQLRATGGVRGEQHSDEQGRAQGKQLQLRAAPSKKGGFDWMYRWQGKGRQRRATGEQRGIWDPVSAAMASLDAGSAGVSEKEEKWLGGPRRRAKKALLLLSPPSPRRHRARAPAPARVHGR</sequence>
<dbReference type="Proteomes" id="UP000008810">
    <property type="component" value="Chromosome 4"/>
</dbReference>
<name>A0A0Q3LAQ8_BRADI</name>
<feature type="region of interest" description="Disordered" evidence="1">
    <location>
        <begin position="223"/>
        <end position="272"/>
    </location>
</feature>
<reference evidence="2 3" key="1">
    <citation type="journal article" date="2010" name="Nature">
        <title>Genome sequencing and analysis of the model grass Brachypodium distachyon.</title>
        <authorList>
            <consortium name="International Brachypodium Initiative"/>
        </authorList>
    </citation>
    <scope>NUCLEOTIDE SEQUENCE [LARGE SCALE GENOMIC DNA]</scope>
    <source>
        <strain evidence="2 3">Bd21</strain>
    </source>
</reference>
<dbReference type="EMBL" id="CM000883">
    <property type="protein sequence ID" value="KQJ89581.1"/>
    <property type="molecule type" value="Genomic_DNA"/>
</dbReference>
<feature type="compositionally biased region" description="Low complexity" evidence="1">
    <location>
        <begin position="64"/>
        <end position="74"/>
    </location>
</feature>
<evidence type="ECO:0000256" key="1">
    <source>
        <dbReference type="SAM" id="MobiDB-lite"/>
    </source>
</evidence>
<dbReference type="InParanoid" id="A0A0Q3LAQ8"/>
<protein>
    <submittedName>
        <fullName evidence="2 3">Uncharacterized protein</fullName>
    </submittedName>
</protein>
<gene>
    <name evidence="2" type="ORF">BRADI_4g26546v3</name>
</gene>
<dbReference type="AlphaFoldDB" id="A0A0Q3LAQ8"/>
<keyword evidence="4" id="KW-1185">Reference proteome</keyword>